<evidence type="ECO:0000313" key="1">
    <source>
        <dbReference type="EMBL" id="KAE9634420.1"/>
    </source>
</evidence>
<evidence type="ECO:0000313" key="2">
    <source>
        <dbReference type="Proteomes" id="UP000483018"/>
    </source>
</evidence>
<dbReference type="AlphaFoldDB" id="A0A7C8LGX7"/>
<name>A0A7C8LGX7_9FIRM</name>
<sequence>MGASINYEGLITQIEKCCLTEEVCGECTKENCLVGYCKKCLITCLKSNDEFLDDGMDHIPYDDTRVYDDEAIVRALGFILHQCKNCNVYHDEACIINIIRSAFEVILLGESLEYKGSTFLYLNDIKNINEEYADRILNVFDQYKEGA</sequence>
<reference evidence="1 2" key="1">
    <citation type="submission" date="2019-12" db="EMBL/GenBank/DDBJ databases">
        <title>Defluviitalea raffinosedens, isolated from a biogas fermenter, genome sequencing and characterization.</title>
        <authorList>
            <person name="Rettenmaier R."/>
            <person name="Schneider M."/>
            <person name="Neuhaus K."/>
            <person name="Liebl W."/>
            <person name="Zverlov V."/>
        </authorList>
    </citation>
    <scope>NUCLEOTIDE SEQUENCE [LARGE SCALE GENOMIC DNA]</scope>
    <source>
        <strain evidence="1 2">249c-K6</strain>
    </source>
</reference>
<gene>
    <name evidence="1" type="ORF">GND95_07040</name>
</gene>
<keyword evidence="2" id="KW-1185">Reference proteome</keyword>
<proteinExistence type="predicted"/>
<organism evidence="1 2">
    <name type="scientific">Defluviitalea raffinosedens</name>
    <dbReference type="NCBI Taxonomy" id="1450156"/>
    <lineage>
        <taxon>Bacteria</taxon>
        <taxon>Bacillati</taxon>
        <taxon>Bacillota</taxon>
        <taxon>Clostridia</taxon>
        <taxon>Lachnospirales</taxon>
        <taxon>Defluviitaleaceae</taxon>
        <taxon>Defluviitalea</taxon>
    </lineage>
</organism>
<accession>A0A7C8LGX7</accession>
<dbReference type="RefSeq" id="WP_158740151.1">
    <property type="nucleotide sequence ID" value="NZ_WSLF01000005.1"/>
</dbReference>
<protein>
    <submittedName>
        <fullName evidence="1">Uncharacterized protein</fullName>
    </submittedName>
</protein>
<dbReference type="OrthoDB" id="1681497at2"/>
<comment type="caution">
    <text evidence="1">The sequence shown here is derived from an EMBL/GenBank/DDBJ whole genome shotgun (WGS) entry which is preliminary data.</text>
</comment>
<dbReference type="Proteomes" id="UP000483018">
    <property type="component" value="Unassembled WGS sequence"/>
</dbReference>
<dbReference type="EMBL" id="WSLF01000005">
    <property type="protein sequence ID" value="KAE9634420.1"/>
    <property type="molecule type" value="Genomic_DNA"/>
</dbReference>